<organism evidence="8 10">
    <name type="scientific">Clostridium coskatii</name>
    <dbReference type="NCBI Taxonomy" id="1705578"/>
    <lineage>
        <taxon>Bacteria</taxon>
        <taxon>Bacillati</taxon>
        <taxon>Bacillota</taxon>
        <taxon>Clostridia</taxon>
        <taxon>Eubacteriales</taxon>
        <taxon>Clostridiaceae</taxon>
        <taxon>Clostridium</taxon>
    </lineage>
</organism>
<feature type="region of interest" description="Disordered" evidence="4">
    <location>
        <begin position="333"/>
        <end position="353"/>
    </location>
</feature>
<dbReference type="Proteomes" id="UP000077384">
    <property type="component" value="Unassembled WGS sequence"/>
</dbReference>
<dbReference type="Proteomes" id="UP000093694">
    <property type="component" value="Unassembled WGS sequence"/>
</dbReference>
<dbReference type="PATRIC" id="fig|1705578.3.peg.3443"/>
<dbReference type="PRINTS" id="PR00260">
    <property type="entry name" value="CHEMTRNSDUCR"/>
</dbReference>
<feature type="transmembrane region" description="Helical" evidence="5">
    <location>
        <begin position="12"/>
        <end position="32"/>
    </location>
</feature>
<keyword evidence="11" id="KW-1185">Reference proteome</keyword>
<dbReference type="InterPro" id="IPR024478">
    <property type="entry name" value="HlyB_4HB_MCP"/>
</dbReference>
<feature type="transmembrane region" description="Helical" evidence="5">
    <location>
        <begin position="192"/>
        <end position="210"/>
    </location>
</feature>
<evidence type="ECO:0000256" key="1">
    <source>
        <dbReference type="ARBA" id="ARBA00023224"/>
    </source>
</evidence>
<evidence type="ECO:0000256" key="3">
    <source>
        <dbReference type="PROSITE-ProRule" id="PRU00284"/>
    </source>
</evidence>
<evidence type="ECO:0000313" key="10">
    <source>
        <dbReference type="Proteomes" id="UP000077384"/>
    </source>
</evidence>
<reference evidence="8 10" key="1">
    <citation type="journal article" date="2015" name="Biotechnol. Bioeng.">
        <title>Genome sequence and phenotypic characterization of Caulobacter segnis.</title>
        <authorList>
            <person name="Patel S."/>
            <person name="Fletcher B."/>
            <person name="Scott D.C."/>
            <person name="Ely B."/>
        </authorList>
    </citation>
    <scope>NUCLEOTIDE SEQUENCE [LARGE SCALE GENOMIC DNA]</scope>
    <source>
        <strain evidence="8 10">PS02</strain>
    </source>
</reference>
<gene>
    <name evidence="8" type="primary">mcp4_4</name>
    <name evidence="9" type="synonym">mcp4_2</name>
    <name evidence="9" type="ORF">CLCOS_14640</name>
    <name evidence="8" type="ORF">WX73_03373</name>
</gene>
<proteinExistence type="inferred from homology"/>
<evidence type="ECO:0000256" key="5">
    <source>
        <dbReference type="SAM" id="Phobius"/>
    </source>
</evidence>
<evidence type="ECO:0000313" key="11">
    <source>
        <dbReference type="Proteomes" id="UP000093694"/>
    </source>
</evidence>
<evidence type="ECO:0000313" key="8">
    <source>
        <dbReference type="EMBL" id="OAA94273.1"/>
    </source>
</evidence>
<sequence>MTFFKNMRVRIKLILCFLIISILIVIVGIIGIKSLGVVNANSEEMYNNRLQSVYMLTDMKQNLTQAESDILQLVYVKDNFKKDDLEKDIQQNKAESDKYISSYEKLSMNDEEKQIWSTFKSQLSQYRTLRENVVESVNTANNDKVVTQYEQLIGYKTEMFSNLEKLISINNDSAKASNVENHLVYITSNRSMIILMIIGALIAIGLGLFISRDINNPLMETLDFAENLSKFDLTHEYQVTRKDEFGKTSEALIKAQKNIKELIKVIMDNSQDMSASSEELSSTSEELSSKVQEIDNAVTNITAQIEDASASSQQISASIQEIDSSINELSGKAIEGSNNANNAKEKSTKGKKDGKEIMDQVQNLYTEKRNNMLQAIEDGKVVKNIRVMAETISGIAEQTNLLALNASIEAARAGEQGKGFEVVAQEVGKLAEESQNAVASIQDTILKVQDASKKLSENGSDLLRFINEEIYGKIEQLRGIIDYYSEDSNFVSKMSEEIASMSEELTATVAQVSDAIQNVASTSQKSSENAQNIKIGVSETTKAIDQVALSAQSQAEFSQKLSEMVQKFKI</sequence>
<dbReference type="SMART" id="SM00283">
    <property type="entry name" value="MA"/>
    <property type="match status" value="1"/>
</dbReference>
<name>A0A170NPK6_9CLOT</name>
<evidence type="ECO:0000256" key="2">
    <source>
        <dbReference type="ARBA" id="ARBA00029447"/>
    </source>
</evidence>
<feature type="domain" description="HAMP" evidence="7">
    <location>
        <begin position="212"/>
        <end position="264"/>
    </location>
</feature>
<dbReference type="AlphaFoldDB" id="A0A170NPK6"/>
<evidence type="ECO:0000259" key="7">
    <source>
        <dbReference type="PROSITE" id="PS50885"/>
    </source>
</evidence>
<dbReference type="SUPFAM" id="SSF58104">
    <property type="entry name" value="Methyl-accepting chemotaxis protein (MCP) signaling domain"/>
    <property type="match status" value="1"/>
</dbReference>
<dbReference type="GO" id="GO:0006935">
    <property type="term" value="P:chemotaxis"/>
    <property type="evidence" value="ECO:0007669"/>
    <property type="project" value="InterPro"/>
</dbReference>
<feature type="domain" description="Methyl-accepting transducer" evidence="6">
    <location>
        <begin position="283"/>
        <end position="520"/>
    </location>
</feature>
<keyword evidence="5" id="KW-1133">Transmembrane helix</keyword>
<dbReference type="InterPro" id="IPR004090">
    <property type="entry name" value="Chemotax_Me-accpt_rcpt"/>
</dbReference>
<comment type="similarity">
    <text evidence="2">Belongs to the methyl-accepting chemotaxis (MCP) protein family.</text>
</comment>
<dbReference type="Pfam" id="PF00015">
    <property type="entry name" value="MCPsignal"/>
    <property type="match status" value="1"/>
</dbReference>
<evidence type="ECO:0000259" key="6">
    <source>
        <dbReference type="PROSITE" id="PS50111"/>
    </source>
</evidence>
<evidence type="ECO:0000256" key="4">
    <source>
        <dbReference type="SAM" id="MobiDB-lite"/>
    </source>
</evidence>
<dbReference type="EMBL" id="LITQ01000004">
    <property type="protein sequence ID" value="OAA94273.1"/>
    <property type="molecule type" value="Genomic_DNA"/>
</dbReference>
<dbReference type="PROSITE" id="PS50111">
    <property type="entry name" value="CHEMOTAXIS_TRANSDUC_2"/>
    <property type="match status" value="1"/>
</dbReference>
<keyword evidence="5" id="KW-0812">Transmembrane</keyword>
<reference evidence="9 11" key="2">
    <citation type="journal article" date="2016" name="Front. Microbiol.">
        <title>Industrial Acetogenic Biocatalysts: A Comparative Metabolic and Genomic Analysis.</title>
        <authorList>
            <person name="Bengelsdorf F."/>
            <person name="Poehlein A."/>
            <person name="Sonja S."/>
            <person name="Erz C."/>
            <person name="Hummel T."/>
            <person name="Hoffmeister S."/>
            <person name="Daniel R."/>
            <person name="Durre P."/>
        </authorList>
    </citation>
    <scope>NUCLEOTIDE SEQUENCE [LARGE SCALE GENOMIC DNA]</scope>
    <source>
        <strain evidence="9 11">PTA-10522</strain>
    </source>
</reference>
<comment type="caution">
    <text evidence="8">The sequence shown here is derived from an EMBL/GenBank/DDBJ whole genome shotgun (WGS) entry which is preliminary data.</text>
</comment>
<evidence type="ECO:0000313" key="9">
    <source>
        <dbReference type="EMBL" id="OBR95671.1"/>
    </source>
</evidence>
<dbReference type="PANTHER" id="PTHR32089:SF112">
    <property type="entry name" value="LYSOZYME-LIKE PROTEIN-RELATED"/>
    <property type="match status" value="1"/>
</dbReference>
<dbReference type="PROSITE" id="PS50885">
    <property type="entry name" value="HAMP"/>
    <property type="match status" value="1"/>
</dbReference>
<protein>
    <submittedName>
        <fullName evidence="8">Methyl-accepting chemotaxis protein 4</fullName>
    </submittedName>
</protein>
<dbReference type="RefSeq" id="WP_013237074.1">
    <property type="nucleotide sequence ID" value="NZ_LITQ01000004.1"/>
</dbReference>
<dbReference type="EMBL" id="LROR01000037">
    <property type="protein sequence ID" value="OBR95671.1"/>
    <property type="molecule type" value="Genomic_DNA"/>
</dbReference>
<dbReference type="GO" id="GO:0004888">
    <property type="term" value="F:transmembrane signaling receptor activity"/>
    <property type="evidence" value="ECO:0007669"/>
    <property type="project" value="InterPro"/>
</dbReference>
<feature type="compositionally biased region" description="Basic and acidic residues" evidence="4">
    <location>
        <begin position="343"/>
        <end position="353"/>
    </location>
</feature>
<dbReference type="GO" id="GO:0016020">
    <property type="term" value="C:membrane"/>
    <property type="evidence" value="ECO:0007669"/>
    <property type="project" value="InterPro"/>
</dbReference>
<accession>A0A170NPK6</accession>
<dbReference type="InterPro" id="IPR004089">
    <property type="entry name" value="MCPsignal_dom"/>
</dbReference>
<dbReference type="Pfam" id="PF12729">
    <property type="entry name" value="4HB_MCP_1"/>
    <property type="match status" value="1"/>
</dbReference>
<keyword evidence="5" id="KW-0472">Membrane</keyword>
<dbReference type="InterPro" id="IPR003660">
    <property type="entry name" value="HAMP_dom"/>
</dbReference>
<keyword evidence="1 3" id="KW-0807">Transducer</keyword>
<dbReference type="Gene3D" id="1.10.287.950">
    <property type="entry name" value="Methyl-accepting chemotaxis protein"/>
    <property type="match status" value="1"/>
</dbReference>
<dbReference type="PANTHER" id="PTHR32089">
    <property type="entry name" value="METHYL-ACCEPTING CHEMOTAXIS PROTEIN MCPB"/>
    <property type="match status" value="1"/>
</dbReference>
<dbReference type="GO" id="GO:0007165">
    <property type="term" value="P:signal transduction"/>
    <property type="evidence" value="ECO:0007669"/>
    <property type="project" value="UniProtKB-KW"/>
</dbReference>